<comment type="caution">
    <text evidence="1">The sequence shown here is derived from an EMBL/GenBank/DDBJ whole genome shotgun (WGS) entry which is preliminary data.</text>
</comment>
<proteinExistence type="predicted"/>
<evidence type="ECO:0000313" key="1">
    <source>
        <dbReference type="EMBL" id="PIN03281.1"/>
    </source>
</evidence>
<protein>
    <submittedName>
        <fullName evidence="1">Uncharacterized protein</fullName>
    </submittedName>
</protein>
<sequence>MLFDPPPPAYSPLRISTSEFHVLERSSIRLHRDVLLSRFPHRSSTFWSNFNHPRTVCPASCHTVGVWSFPVVPADEGGGQINFLKFQGGCSSILLHRRYHQFRNGNSKQEGFYPLW</sequence>
<dbReference type="Proteomes" id="UP000231279">
    <property type="component" value="Unassembled WGS sequence"/>
</dbReference>
<dbReference type="AlphaFoldDB" id="A0A2G9GDC2"/>
<gene>
    <name evidence="1" type="ORF">CDL12_24203</name>
</gene>
<evidence type="ECO:0000313" key="2">
    <source>
        <dbReference type="Proteomes" id="UP000231279"/>
    </source>
</evidence>
<organism evidence="1 2">
    <name type="scientific">Handroanthus impetiginosus</name>
    <dbReference type="NCBI Taxonomy" id="429701"/>
    <lineage>
        <taxon>Eukaryota</taxon>
        <taxon>Viridiplantae</taxon>
        <taxon>Streptophyta</taxon>
        <taxon>Embryophyta</taxon>
        <taxon>Tracheophyta</taxon>
        <taxon>Spermatophyta</taxon>
        <taxon>Magnoliopsida</taxon>
        <taxon>eudicotyledons</taxon>
        <taxon>Gunneridae</taxon>
        <taxon>Pentapetalae</taxon>
        <taxon>asterids</taxon>
        <taxon>lamiids</taxon>
        <taxon>Lamiales</taxon>
        <taxon>Bignoniaceae</taxon>
        <taxon>Crescentiina</taxon>
        <taxon>Tabebuia alliance</taxon>
        <taxon>Handroanthus</taxon>
    </lineage>
</organism>
<accession>A0A2G9GDC2</accession>
<name>A0A2G9GDC2_9LAMI</name>
<dbReference type="EMBL" id="NKXS01005565">
    <property type="protein sequence ID" value="PIN03281.1"/>
    <property type="molecule type" value="Genomic_DNA"/>
</dbReference>
<reference evidence="2" key="1">
    <citation type="journal article" date="2018" name="Gigascience">
        <title>Genome assembly of the Pink Ipe (Handroanthus impetiginosus, Bignoniaceae), a highly valued, ecologically keystone Neotropical timber forest tree.</title>
        <authorList>
            <person name="Silva-Junior O.B."/>
            <person name="Grattapaglia D."/>
            <person name="Novaes E."/>
            <person name="Collevatti R.G."/>
        </authorList>
    </citation>
    <scope>NUCLEOTIDE SEQUENCE [LARGE SCALE GENOMIC DNA]</scope>
    <source>
        <strain evidence="2">cv. UFG-1</strain>
    </source>
</reference>
<keyword evidence="2" id="KW-1185">Reference proteome</keyword>